<evidence type="ECO:0000313" key="4">
    <source>
        <dbReference type="Proteomes" id="UP001500767"/>
    </source>
</evidence>
<gene>
    <name evidence="3" type="ORF">GCM10022197_03060</name>
</gene>
<evidence type="ECO:0000256" key="1">
    <source>
        <dbReference type="SAM" id="MobiDB-lite"/>
    </source>
</evidence>
<feature type="transmembrane region" description="Helical" evidence="2">
    <location>
        <begin position="132"/>
        <end position="156"/>
    </location>
</feature>
<evidence type="ECO:0000256" key="2">
    <source>
        <dbReference type="SAM" id="Phobius"/>
    </source>
</evidence>
<feature type="transmembrane region" description="Helical" evidence="2">
    <location>
        <begin position="215"/>
        <end position="236"/>
    </location>
</feature>
<feature type="region of interest" description="Disordered" evidence="1">
    <location>
        <begin position="1"/>
        <end position="77"/>
    </location>
</feature>
<dbReference type="EMBL" id="BAAAYR010000001">
    <property type="protein sequence ID" value="GAA3551506.1"/>
    <property type="molecule type" value="Genomic_DNA"/>
</dbReference>
<organism evidence="3 4">
    <name type="scientific">Microlunatus spumicola</name>
    <dbReference type="NCBI Taxonomy" id="81499"/>
    <lineage>
        <taxon>Bacteria</taxon>
        <taxon>Bacillati</taxon>
        <taxon>Actinomycetota</taxon>
        <taxon>Actinomycetes</taxon>
        <taxon>Propionibacteriales</taxon>
        <taxon>Propionibacteriaceae</taxon>
        <taxon>Microlunatus</taxon>
    </lineage>
</organism>
<evidence type="ECO:0008006" key="5">
    <source>
        <dbReference type="Google" id="ProtNLM"/>
    </source>
</evidence>
<accession>A0ABP6WGS5</accession>
<proteinExistence type="predicted"/>
<feature type="transmembrane region" description="Helical" evidence="2">
    <location>
        <begin position="168"/>
        <end position="188"/>
    </location>
</feature>
<keyword evidence="2" id="KW-0812">Transmembrane</keyword>
<name>A0ABP6WGS5_9ACTN</name>
<keyword evidence="2" id="KW-0472">Membrane</keyword>
<dbReference type="Proteomes" id="UP001500767">
    <property type="component" value="Unassembled WGS sequence"/>
</dbReference>
<protein>
    <recommendedName>
        <fullName evidence="5">Major facilitator superfamily (MFS) profile domain-containing protein</fullName>
    </recommendedName>
</protein>
<reference evidence="4" key="1">
    <citation type="journal article" date="2019" name="Int. J. Syst. Evol. Microbiol.">
        <title>The Global Catalogue of Microorganisms (GCM) 10K type strain sequencing project: providing services to taxonomists for standard genome sequencing and annotation.</title>
        <authorList>
            <consortium name="The Broad Institute Genomics Platform"/>
            <consortium name="The Broad Institute Genome Sequencing Center for Infectious Disease"/>
            <person name="Wu L."/>
            <person name="Ma J."/>
        </authorList>
    </citation>
    <scope>NUCLEOTIDE SEQUENCE [LARGE SCALE GENOMIC DNA]</scope>
    <source>
        <strain evidence="4">JCM 16540</strain>
    </source>
</reference>
<sequence length="251" mass="25430">MSSSTNLPRTPDEPARPDGAGTGTGAAGRDTSYGGAGSADRVTGERGASGTGADRGTTADRTGAVQQPTGRELERQQKDRFGGMKFGACFFGWLTATGTAVLLTGLLTAVGLGVGTQQDLTAAQASGSAGTLGVVSAIVLLVVILVAYYCGGYVAGRMARFNGVKQGVGVWLWTIIAAVVVTVLGLIAGDRFNVLSRLNSLPAVPVSSDALTTGAIISVVVIIVAALVGAVLGGLAGMRYHRRIDRATFTD</sequence>
<evidence type="ECO:0000313" key="3">
    <source>
        <dbReference type="EMBL" id="GAA3551506.1"/>
    </source>
</evidence>
<keyword evidence="4" id="KW-1185">Reference proteome</keyword>
<keyword evidence="2" id="KW-1133">Transmembrane helix</keyword>
<comment type="caution">
    <text evidence="3">The sequence shown here is derived from an EMBL/GenBank/DDBJ whole genome shotgun (WGS) entry which is preliminary data.</text>
</comment>
<feature type="transmembrane region" description="Helical" evidence="2">
    <location>
        <begin position="86"/>
        <end position="112"/>
    </location>
</feature>
<dbReference type="RefSeq" id="WP_204912555.1">
    <property type="nucleotide sequence ID" value="NZ_BAAAYR010000001.1"/>
</dbReference>